<evidence type="ECO:0000313" key="5">
    <source>
        <dbReference type="Proteomes" id="UP000521676"/>
    </source>
</evidence>
<reference evidence="4" key="2">
    <citation type="journal article" date="2024" name="Nature">
        <title>Anoxygenic phototroph of the Chloroflexota uses a type I reaction centre.</title>
        <authorList>
            <person name="Tsuji J.M."/>
            <person name="Shaw N.A."/>
            <person name="Nagashima S."/>
            <person name="Venkiteswaran J.J."/>
            <person name="Schiff S.L."/>
            <person name="Watanabe T."/>
            <person name="Fukui M."/>
            <person name="Hanada S."/>
            <person name="Tank M."/>
            <person name="Neufeld J.D."/>
        </authorList>
    </citation>
    <scope>NUCLEOTIDE SEQUENCE</scope>
    <source>
        <strain evidence="4">L227-S17</strain>
    </source>
</reference>
<organism evidence="3 5">
    <name type="scientific">Candidatus Chlorohelix allophototropha</name>
    <dbReference type="NCBI Taxonomy" id="3003348"/>
    <lineage>
        <taxon>Bacteria</taxon>
        <taxon>Bacillati</taxon>
        <taxon>Chloroflexota</taxon>
        <taxon>Chloroflexia</taxon>
        <taxon>Candidatus Chloroheliales</taxon>
        <taxon>Candidatus Chloroheliaceae</taxon>
        <taxon>Candidatus Chlorohelix</taxon>
    </lineage>
</organism>
<feature type="coiled-coil region" evidence="1">
    <location>
        <begin position="229"/>
        <end position="267"/>
    </location>
</feature>
<dbReference type="AlphaFoldDB" id="A0A8T7M907"/>
<dbReference type="EMBL" id="CP128400">
    <property type="protein sequence ID" value="WJW68529.1"/>
    <property type="molecule type" value="Genomic_DNA"/>
</dbReference>
<feature type="region of interest" description="Disordered" evidence="2">
    <location>
        <begin position="1"/>
        <end position="23"/>
    </location>
</feature>
<dbReference type="EMBL" id="JACATZ010000003">
    <property type="protein sequence ID" value="NWJ48599.1"/>
    <property type="molecule type" value="Genomic_DNA"/>
</dbReference>
<sequence length="326" mass="36309">MSSKEKAEVAKSEKKSGTTESEKIEAVAEVLEDASLDQLNSLDLDGAVEADDAVAVPENSAVETEQPSAVPDAEITASKADLLKADSDEDSKNQVALESTHSEEEAVVKAQSVTEPEQKLEVAQANSPKQLEAVSTDEQGKNVSTSEKISGNKNNNIVAEVKPKMLDSSFNPNLNGNDDLEQDSQASRDKEIETLRGIIYGSQQREAERRFKTFDARLEAIYEEFRTSASRQQDSHATLENNYNSLEERTKQDFEALEARLQSYRREMLEKVSIIERHLQEGINNLRRDLSAQVETLFFEKLNTKDIGNLLIEMGVRLRKEQNGDS</sequence>
<evidence type="ECO:0000313" key="4">
    <source>
        <dbReference type="EMBL" id="WJW68529.1"/>
    </source>
</evidence>
<proteinExistence type="predicted"/>
<accession>A0A8T7M907</accession>
<dbReference type="Proteomes" id="UP001431572">
    <property type="component" value="Chromosome 2"/>
</dbReference>
<keyword evidence="6" id="KW-1185">Reference proteome</keyword>
<protein>
    <submittedName>
        <fullName evidence="3">Uncharacterized protein</fullName>
    </submittedName>
</protein>
<evidence type="ECO:0000256" key="2">
    <source>
        <dbReference type="SAM" id="MobiDB-lite"/>
    </source>
</evidence>
<name>A0A8T7M907_9CHLR</name>
<keyword evidence="1" id="KW-0175">Coiled coil</keyword>
<evidence type="ECO:0000313" key="6">
    <source>
        <dbReference type="Proteomes" id="UP001431572"/>
    </source>
</evidence>
<dbReference type="Proteomes" id="UP000521676">
    <property type="component" value="Unassembled WGS sequence"/>
</dbReference>
<dbReference type="RefSeq" id="WP_341470435.1">
    <property type="nucleotide sequence ID" value="NZ_CP128400.1"/>
</dbReference>
<feature type="compositionally biased region" description="Basic and acidic residues" evidence="2">
    <location>
        <begin position="81"/>
        <end position="92"/>
    </location>
</feature>
<feature type="region of interest" description="Disordered" evidence="2">
    <location>
        <begin position="166"/>
        <end position="186"/>
    </location>
</feature>
<reference evidence="3 5" key="1">
    <citation type="submission" date="2020-06" db="EMBL/GenBank/DDBJ databases">
        <title>Anoxygenic phototrophic Chloroflexota member uses a Type I reaction center.</title>
        <authorList>
            <person name="Tsuji J.M."/>
            <person name="Shaw N.A."/>
            <person name="Nagashima S."/>
            <person name="Venkiteswaran J."/>
            <person name="Schiff S.L."/>
            <person name="Hanada S."/>
            <person name="Tank M."/>
            <person name="Neufeld J.D."/>
        </authorList>
    </citation>
    <scope>NUCLEOTIDE SEQUENCE [LARGE SCALE GENOMIC DNA]</scope>
    <source>
        <strain evidence="3">L227-S17</strain>
    </source>
</reference>
<feature type="region of interest" description="Disordered" evidence="2">
    <location>
        <begin position="56"/>
        <end position="150"/>
    </location>
</feature>
<evidence type="ECO:0000256" key="1">
    <source>
        <dbReference type="SAM" id="Coils"/>
    </source>
</evidence>
<evidence type="ECO:0000313" key="3">
    <source>
        <dbReference type="EMBL" id="NWJ48599.1"/>
    </source>
</evidence>
<feature type="compositionally biased region" description="Polar residues" evidence="2">
    <location>
        <begin position="141"/>
        <end position="150"/>
    </location>
</feature>
<gene>
    <name evidence="3" type="ORF">HXX08_22295</name>
    <name evidence="4" type="ORF">OZ401_004143</name>
</gene>